<feature type="transmembrane region" description="Helical" evidence="1">
    <location>
        <begin position="100"/>
        <end position="119"/>
    </location>
</feature>
<keyword evidence="1" id="KW-0472">Membrane</keyword>
<evidence type="ECO:0008006" key="3">
    <source>
        <dbReference type="Google" id="ProtNLM"/>
    </source>
</evidence>
<feature type="transmembrane region" description="Helical" evidence="1">
    <location>
        <begin position="177"/>
        <end position="200"/>
    </location>
</feature>
<feature type="transmembrane region" description="Helical" evidence="1">
    <location>
        <begin position="212"/>
        <end position="229"/>
    </location>
</feature>
<evidence type="ECO:0000313" key="2">
    <source>
        <dbReference type="EMBL" id="GAI27630.1"/>
    </source>
</evidence>
<sequence>IYRDNFDTVFTIYLNQPMTATLYYTSDKRLVKVDLPDYDFRIYQDLVESVKTKPTEAVSPPFSFVRLIAMFPHYAAYLLFSVIALIFFMGGGYRWVESYLGCLIGGLLFVVTIVTLVPLQELIIQQWLIPSMSAGESLYYVGIFPALVSGIIQELLKLAALLLLVFWRKPKKYRYAVLGAFCGAGFALFEACHVTGFTIAPLFRWGLLERGALIMYHVSSGALLGRAISRGTDRTVAALLVLILMNAVFRYLPLFVHEDMVEMHMICLLCSLMAMGFLVFTLLYIRK</sequence>
<evidence type="ECO:0000256" key="1">
    <source>
        <dbReference type="SAM" id="Phobius"/>
    </source>
</evidence>
<feature type="transmembrane region" description="Helical" evidence="1">
    <location>
        <begin position="263"/>
        <end position="285"/>
    </location>
</feature>
<keyword evidence="1" id="KW-0812">Transmembrane</keyword>
<feature type="non-terminal residue" evidence="2">
    <location>
        <position position="287"/>
    </location>
</feature>
<feature type="transmembrane region" description="Helical" evidence="1">
    <location>
        <begin position="236"/>
        <end position="257"/>
    </location>
</feature>
<dbReference type="AlphaFoldDB" id="X1NLE4"/>
<dbReference type="EMBL" id="BARV01016489">
    <property type="protein sequence ID" value="GAI27630.1"/>
    <property type="molecule type" value="Genomic_DNA"/>
</dbReference>
<keyword evidence="1" id="KW-1133">Transmembrane helix</keyword>
<feature type="transmembrane region" description="Helical" evidence="1">
    <location>
        <begin position="74"/>
        <end position="93"/>
    </location>
</feature>
<feature type="transmembrane region" description="Helical" evidence="1">
    <location>
        <begin position="139"/>
        <end position="165"/>
    </location>
</feature>
<protein>
    <recommendedName>
        <fullName evidence="3">PrsW family intramembrane metalloprotease</fullName>
    </recommendedName>
</protein>
<gene>
    <name evidence="2" type="ORF">S06H3_28285</name>
</gene>
<reference evidence="2" key="1">
    <citation type="journal article" date="2014" name="Front. Microbiol.">
        <title>High frequency of phylogenetically diverse reductive dehalogenase-homologous genes in deep subseafloor sedimentary metagenomes.</title>
        <authorList>
            <person name="Kawai M."/>
            <person name="Futagami T."/>
            <person name="Toyoda A."/>
            <person name="Takaki Y."/>
            <person name="Nishi S."/>
            <person name="Hori S."/>
            <person name="Arai W."/>
            <person name="Tsubouchi T."/>
            <person name="Morono Y."/>
            <person name="Uchiyama I."/>
            <person name="Ito T."/>
            <person name="Fujiyama A."/>
            <person name="Inagaki F."/>
            <person name="Takami H."/>
        </authorList>
    </citation>
    <scope>NUCLEOTIDE SEQUENCE</scope>
    <source>
        <strain evidence="2">Expedition CK06-06</strain>
    </source>
</reference>
<name>X1NLE4_9ZZZZ</name>
<organism evidence="2">
    <name type="scientific">marine sediment metagenome</name>
    <dbReference type="NCBI Taxonomy" id="412755"/>
    <lineage>
        <taxon>unclassified sequences</taxon>
        <taxon>metagenomes</taxon>
        <taxon>ecological metagenomes</taxon>
    </lineage>
</organism>
<proteinExistence type="predicted"/>
<feature type="non-terminal residue" evidence="2">
    <location>
        <position position="1"/>
    </location>
</feature>
<comment type="caution">
    <text evidence="2">The sequence shown here is derived from an EMBL/GenBank/DDBJ whole genome shotgun (WGS) entry which is preliminary data.</text>
</comment>
<accession>X1NLE4</accession>